<evidence type="ECO:0000313" key="14">
    <source>
        <dbReference type="Proteomes" id="UP001187315"/>
    </source>
</evidence>
<evidence type="ECO:0000256" key="7">
    <source>
        <dbReference type="ARBA" id="ARBA00023212"/>
    </source>
</evidence>
<evidence type="ECO:0000256" key="5">
    <source>
        <dbReference type="ARBA" id="ARBA00022846"/>
    </source>
</evidence>
<dbReference type="PANTHER" id="PTHR12442:SF12">
    <property type="entry name" value="DYNEIN AXONEMAL INTERMEDIATE CHAIN 4"/>
    <property type="match status" value="1"/>
</dbReference>
<evidence type="ECO:0000256" key="2">
    <source>
        <dbReference type="ARBA" id="ARBA00022490"/>
    </source>
</evidence>
<dbReference type="InterPro" id="IPR050687">
    <property type="entry name" value="Dynein_IC"/>
</dbReference>
<keyword evidence="8" id="KW-0966">Cell projection</keyword>
<keyword evidence="5" id="KW-0282">Flagellum</keyword>
<keyword evidence="2" id="KW-0963">Cytoplasm</keyword>
<evidence type="ECO:0000256" key="4">
    <source>
        <dbReference type="ARBA" id="ARBA00022737"/>
    </source>
</evidence>
<dbReference type="GO" id="GO:0120293">
    <property type="term" value="C:dynein axonemal particle"/>
    <property type="evidence" value="ECO:0007669"/>
    <property type="project" value="UniProtKB-SubCell"/>
</dbReference>
<dbReference type="AlphaFoldDB" id="A0AA88T0X2"/>
<dbReference type="FunFam" id="2.130.10.10:FF:001248">
    <property type="entry name" value="WD repeat domain 78"/>
    <property type="match status" value="1"/>
</dbReference>
<dbReference type="InterPro" id="IPR001680">
    <property type="entry name" value="WD40_rpt"/>
</dbReference>
<evidence type="ECO:0000256" key="6">
    <source>
        <dbReference type="ARBA" id="ARBA00023069"/>
    </source>
</evidence>
<dbReference type="InterPro" id="IPR036322">
    <property type="entry name" value="WD40_repeat_dom_sf"/>
</dbReference>
<dbReference type="GO" id="GO:0045504">
    <property type="term" value="F:dynein heavy chain binding"/>
    <property type="evidence" value="ECO:0007669"/>
    <property type="project" value="TreeGrafter"/>
</dbReference>
<keyword evidence="6" id="KW-0969">Cilium</keyword>
<evidence type="ECO:0000256" key="8">
    <source>
        <dbReference type="ARBA" id="ARBA00023273"/>
    </source>
</evidence>
<reference evidence="13" key="1">
    <citation type="submission" date="2023-08" db="EMBL/GenBank/DDBJ databases">
        <title>Pelteobagrus vachellii genome.</title>
        <authorList>
            <person name="Liu H."/>
        </authorList>
    </citation>
    <scope>NUCLEOTIDE SEQUENCE</scope>
    <source>
        <strain evidence="13">PRFRI_2022a</strain>
        <tissue evidence="13">Muscle</tissue>
    </source>
</reference>
<evidence type="ECO:0000256" key="12">
    <source>
        <dbReference type="SAM" id="MobiDB-lite"/>
    </source>
</evidence>
<comment type="subcellular location">
    <subcellularLocation>
        <location evidence="1">Cytoplasm</location>
        <location evidence="1">Cytoskeleton</location>
        <location evidence="1">Flagellum axoneme</location>
    </subcellularLocation>
    <subcellularLocation>
        <location evidence="9">Dynein axonemal particle</location>
    </subcellularLocation>
</comment>
<sequence length="785" mass="87631">MSNQTAKPVRSSLRVTPSSRMIPQSGSGTLRVNQSFIKRNVHGSMSRRSFSLARDSRVLDKSHVQAPKHTVQVFDETGKDVTPKPLYRPEPGAMQKKQSKILARHDASEVTISDFLSTAFHTMSSSSVGPFTMSAFGSSVVSSVSCSTIASLGEELEEPTIKEETLISLPELKEPKTKIEEEITEDMLDIPVVINLTETENMCFLDIPAVCVSVDSEEAEAVKTRNKAYTELCKSREGNDLYMERAMQTFNAASKSKEAQSDQIIMVEKGSMATSWDIYDLWFNSNGAEESGSITDDVKTSILDVASTPQLESDGGFKRAMSILSSTSTASTTSTQREIVASTAKVVEEPDSERILYSENFLQSLKVMEKTVLLNIYQQKLAAYRGLPILSDPDYEPNLVEEDEVEVKEEDSLSPALELLWAFSCELTKAHSVSCMTWNKNNPDILAVGYGQFEFKDQASGLVCIWSLKNPTWPERIFNCHTSVTSLDFSASNPSQIAVGLYDGTIAIYSMQSTEAMLVCDSRDCAQKHTAAAWQVKWIDRIQSQSEEDKRETLFSVSADGRVSEWFPHQGLECTDMLKLKRIRNEKTEKSWKQDPLTSRWAVGLCLEFHPKDSNMYLVGTEEGHIHECSCSHNEHFLETYTHHLGAVYKVTRSPFCPDVFLSCSADWTIQLWSEGHFTPVLSITSLKKPVYDIMWSYRWATVFGAVNKDRVEIWDLGASRVNPTLVSEPIPGVRPTTLLFAMKTDCVLVGDSEGQVNVYKLKNFTAGDGTEVDRLEEIVSSSLY</sequence>
<keyword evidence="14" id="KW-1185">Reference proteome</keyword>
<dbReference type="Pfam" id="PF00400">
    <property type="entry name" value="WD40"/>
    <property type="match status" value="2"/>
</dbReference>
<evidence type="ECO:0000256" key="10">
    <source>
        <dbReference type="ARBA" id="ARBA00040002"/>
    </source>
</evidence>
<comment type="caution">
    <text evidence="13">The sequence shown here is derived from an EMBL/GenBank/DDBJ whole genome shotgun (WGS) entry which is preliminary data.</text>
</comment>
<dbReference type="Gene3D" id="2.130.10.10">
    <property type="entry name" value="YVTN repeat-like/Quinoprotein amine dehydrogenase"/>
    <property type="match status" value="2"/>
</dbReference>
<accession>A0AA88T0X2</accession>
<evidence type="ECO:0000256" key="11">
    <source>
        <dbReference type="ARBA" id="ARBA00041557"/>
    </source>
</evidence>
<dbReference type="SUPFAM" id="SSF50978">
    <property type="entry name" value="WD40 repeat-like"/>
    <property type="match status" value="1"/>
</dbReference>
<dbReference type="GO" id="GO:0003341">
    <property type="term" value="P:cilium movement"/>
    <property type="evidence" value="ECO:0007669"/>
    <property type="project" value="TreeGrafter"/>
</dbReference>
<dbReference type="Proteomes" id="UP001187315">
    <property type="component" value="Unassembled WGS sequence"/>
</dbReference>
<gene>
    <name evidence="13" type="ORF">Q7C36_006065</name>
</gene>
<keyword evidence="3" id="KW-0853">WD repeat</keyword>
<dbReference type="GO" id="GO:0045503">
    <property type="term" value="F:dynein light chain binding"/>
    <property type="evidence" value="ECO:0007669"/>
    <property type="project" value="TreeGrafter"/>
</dbReference>
<dbReference type="EMBL" id="JAVHJS010000005">
    <property type="protein sequence ID" value="KAK2858146.1"/>
    <property type="molecule type" value="Genomic_DNA"/>
</dbReference>
<name>A0AA88T0X2_TACVA</name>
<evidence type="ECO:0000256" key="3">
    <source>
        <dbReference type="ARBA" id="ARBA00022574"/>
    </source>
</evidence>
<organism evidence="13 14">
    <name type="scientific">Tachysurus vachellii</name>
    <name type="common">Darkbarbel catfish</name>
    <name type="synonym">Pelteobagrus vachellii</name>
    <dbReference type="NCBI Taxonomy" id="175792"/>
    <lineage>
        <taxon>Eukaryota</taxon>
        <taxon>Metazoa</taxon>
        <taxon>Chordata</taxon>
        <taxon>Craniata</taxon>
        <taxon>Vertebrata</taxon>
        <taxon>Euteleostomi</taxon>
        <taxon>Actinopterygii</taxon>
        <taxon>Neopterygii</taxon>
        <taxon>Teleostei</taxon>
        <taxon>Ostariophysi</taxon>
        <taxon>Siluriformes</taxon>
        <taxon>Bagridae</taxon>
        <taxon>Tachysurus</taxon>
    </lineage>
</organism>
<evidence type="ECO:0000256" key="9">
    <source>
        <dbReference type="ARBA" id="ARBA00024190"/>
    </source>
</evidence>
<protein>
    <recommendedName>
        <fullName evidence="10">Dynein axonemal intermediate chain 4</fullName>
    </recommendedName>
    <alternativeName>
        <fullName evidence="11">WD repeat-containing protein 78</fullName>
    </alternativeName>
</protein>
<dbReference type="PANTHER" id="PTHR12442">
    <property type="entry name" value="DYNEIN INTERMEDIATE CHAIN"/>
    <property type="match status" value="1"/>
</dbReference>
<keyword evidence="7" id="KW-0206">Cytoskeleton</keyword>
<dbReference type="GO" id="GO:0005858">
    <property type="term" value="C:axonemal dynein complex"/>
    <property type="evidence" value="ECO:0007669"/>
    <property type="project" value="TreeGrafter"/>
</dbReference>
<evidence type="ECO:0000313" key="13">
    <source>
        <dbReference type="EMBL" id="KAK2858146.1"/>
    </source>
</evidence>
<evidence type="ECO:0000256" key="1">
    <source>
        <dbReference type="ARBA" id="ARBA00004611"/>
    </source>
</evidence>
<dbReference type="InterPro" id="IPR015943">
    <property type="entry name" value="WD40/YVTN_repeat-like_dom_sf"/>
</dbReference>
<feature type="compositionally biased region" description="Polar residues" evidence="12">
    <location>
        <begin position="13"/>
        <end position="27"/>
    </location>
</feature>
<dbReference type="SMART" id="SM00320">
    <property type="entry name" value="WD40"/>
    <property type="match status" value="5"/>
</dbReference>
<proteinExistence type="predicted"/>
<feature type="region of interest" description="Disordered" evidence="12">
    <location>
        <begin position="1"/>
        <end position="27"/>
    </location>
</feature>
<keyword evidence="4" id="KW-0677">Repeat</keyword>